<evidence type="ECO:0000256" key="1">
    <source>
        <dbReference type="SAM" id="MobiDB-lite"/>
    </source>
</evidence>
<feature type="domain" description="FHA" evidence="2">
    <location>
        <begin position="50"/>
        <end position="101"/>
    </location>
</feature>
<dbReference type="PANTHER" id="PTHR22593">
    <property type="entry name" value="TRANSMEMBRANE PROTEIN 18"/>
    <property type="match status" value="1"/>
</dbReference>
<dbReference type="OrthoDB" id="444265at2759"/>
<reference evidence="3" key="3">
    <citation type="submission" date="2018-07" db="EMBL/GenBank/DDBJ databases">
        <title>WGS assembly of Glycine max.</title>
        <authorList>
            <person name="Schmutz J."/>
            <person name="Cannon S."/>
            <person name="Schlueter J."/>
            <person name="Ma J."/>
            <person name="Mitros T."/>
            <person name="Nelson W."/>
            <person name="Hyten D."/>
            <person name="Song Q."/>
            <person name="Thelen J."/>
            <person name="Cheng J."/>
            <person name="Xu D."/>
            <person name="Hellsten U."/>
            <person name="May G."/>
            <person name="Yu Y."/>
            <person name="Sakurai T."/>
            <person name="Umezawa T."/>
            <person name="Bhattacharyya M."/>
            <person name="Sandhu D."/>
            <person name="Valliyodan B."/>
            <person name="Lindquist E."/>
            <person name="Peto M."/>
            <person name="Grant D."/>
            <person name="Shu S."/>
            <person name="Goodstein D."/>
            <person name="Barry K."/>
            <person name="Futrell-Griggs M."/>
            <person name="Abernathy B."/>
            <person name="Du J."/>
            <person name="Tian Z."/>
            <person name="Zhu L."/>
            <person name="Gill N."/>
            <person name="Joshi T."/>
            <person name="Libault M."/>
            <person name="Sethuraman A."/>
            <person name="Zhang X."/>
            <person name="Shinozaki K."/>
            <person name="Nguyen H."/>
            <person name="Wing R."/>
            <person name="Cregan P."/>
            <person name="Specht J."/>
            <person name="Grimwood J."/>
            <person name="Rokhsar D."/>
            <person name="Stacey G."/>
            <person name="Shoemaker R."/>
            <person name="Jackson S."/>
        </authorList>
    </citation>
    <scope>NUCLEOTIDE SEQUENCE</scope>
    <source>
        <tissue evidence="3">Callus</tissue>
    </source>
</reference>
<dbReference type="Pfam" id="PF13638">
    <property type="entry name" value="PIN_4"/>
    <property type="match status" value="1"/>
</dbReference>
<dbReference type="PROSITE" id="PS50006">
    <property type="entry name" value="FHA_DOMAIN"/>
    <property type="match status" value="1"/>
</dbReference>
<dbReference type="SMART" id="SM00240">
    <property type="entry name" value="FHA"/>
    <property type="match status" value="1"/>
</dbReference>
<dbReference type="FunCoup" id="I1JD80">
    <property type="interactions" value="610"/>
</dbReference>
<dbReference type="KEGG" id="gmx:100793706"/>
<dbReference type="HOGENOM" id="CLU_008034_0_0_1"/>
<evidence type="ECO:0000313" key="5">
    <source>
        <dbReference type="Proteomes" id="UP000008827"/>
    </source>
</evidence>
<dbReference type="InterPro" id="IPR000253">
    <property type="entry name" value="FHA_dom"/>
</dbReference>
<evidence type="ECO:0000259" key="2">
    <source>
        <dbReference type="PROSITE" id="PS50006"/>
    </source>
</evidence>
<dbReference type="CDD" id="cd22691">
    <property type="entry name" value="FHA_PS1-like"/>
    <property type="match status" value="1"/>
</dbReference>
<feature type="region of interest" description="Disordered" evidence="1">
    <location>
        <begin position="767"/>
        <end position="788"/>
    </location>
</feature>
<name>I1JD80_SOYBN</name>
<keyword evidence="5" id="KW-1185">Reference proteome</keyword>
<dbReference type="Gene3D" id="3.40.50.1010">
    <property type="entry name" value="5'-nuclease"/>
    <property type="match status" value="1"/>
</dbReference>
<feature type="compositionally biased region" description="Polar residues" evidence="1">
    <location>
        <begin position="687"/>
        <end position="698"/>
    </location>
</feature>
<dbReference type="RefSeq" id="XP_003519963.1">
    <property type="nucleotide sequence ID" value="XM_003519915.5"/>
</dbReference>
<accession>I1JD80</accession>
<reference evidence="4" key="2">
    <citation type="submission" date="2018-02" db="UniProtKB">
        <authorList>
            <consortium name="EnsemblPlants"/>
        </authorList>
    </citation>
    <scope>IDENTIFICATION</scope>
    <source>
        <strain evidence="4">Williams 82</strain>
    </source>
</reference>
<dbReference type="STRING" id="3847.I1JD80"/>
<organism evidence="4">
    <name type="scientific">Glycine max</name>
    <name type="common">Soybean</name>
    <name type="synonym">Glycine hispida</name>
    <dbReference type="NCBI Taxonomy" id="3847"/>
    <lineage>
        <taxon>Eukaryota</taxon>
        <taxon>Viridiplantae</taxon>
        <taxon>Streptophyta</taxon>
        <taxon>Embryophyta</taxon>
        <taxon>Tracheophyta</taxon>
        <taxon>Spermatophyta</taxon>
        <taxon>Magnoliopsida</taxon>
        <taxon>eudicotyledons</taxon>
        <taxon>Gunneridae</taxon>
        <taxon>Pentapetalae</taxon>
        <taxon>rosids</taxon>
        <taxon>fabids</taxon>
        <taxon>Fabales</taxon>
        <taxon>Fabaceae</taxon>
        <taxon>Papilionoideae</taxon>
        <taxon>50 kb inversion clade</taxon>
        <taxon>NPAAA clade</taxon>
        <taxon>indigoferoid/millettioid clade</taxon>
        <taxon>Phaseoleae</taxon>
        <taxon>Glycine</taxon>
        <taxon>Glycine subgen. Soja</taxon>
    </lineage>
</organism>
<gene>
    <name evidence="4" type="primary">LOC100793706</name>
    <name evidence="3" type="ORF">GLYMA_02G074500</name>
</gene>
<feature type="region of interest" description="Disordered" evidence="1">
    <location>
        <begin position="860"/>
        <end position="881"/>
    </location>
</feature>
<sequence length="1198" mass="135694">MGSEKQSKAEEEEGEIPVLTVLKNNTILKNIFIVNKPPEEQARADHVDVLLVGRHPDCDLMLTHPSISRFHLQIRSKPSSRTFSLLDLSSVHGTWVSGRRIEPMVSVAMKEGETLRIGVSSRLYRLHWIPISRAYDLENPFVAQLDSVAEEEEEEEEEEEKMLNLNCCPAEMEEIESVDSVLEDLSSLFLNENVELTVTEEIPLEPWTLEDMVSLCCEEERKSPSKEEAIGIPSDPFGTETSYLPTISDDENNLCDSVSQVLSPPYVESLVQCDDTLTENLSETSCLPAVEAVLETKMLQFHTPPDTFTSPLSSGHENSFEKHYFSLPVNTAPSSLDEESAPEAVIVPKETECESEDDESIIDIFTVPESLHAAEDVITPNESESECTLRDDGSVTDAFIAGAGIFNSEDMFLAVEEVMPGTKVEQIKIVEKDMYRSLSQLLNDKFCQDQGHSLNEMVQDVRNKHTDSTSPTLHQIESVNLSVPEVVLNIMNEDQTLHSEMEILESCVKAVEKTSTNIWSRRGKATIAPQVRTSKSILKNAANVEVAMSSEKDIRNRTISKNLSSVLDGEIEEEEDEEIYTPDKENISPNTLHLQFLKKVKIEEIEHSKSQRSRRISGDTFNCDIHPNESINPTLCNMNKKDLFSVLDGGEVKEKEIFIPEEENFSPNALQLWLLKKKGKVEEIKSSKSQRSPLSKGTFNHDMYPNENIGSTLCNMNQKDSINRTISRDLFSDLDGEEEEEEIFTPDKENFSPNTLQLRLLKKKGKVEEIKHSKSQRSPLSKGTFNPDMYKNESIGPSLCKINQKDIINKTLSKDLLSNLDGEEEEEEIFTPDKENFSPNTLRLRLLKKKDNFCPNLYPDENMSHTSTKENQTLKGVQGQKLKRKPFSSHIKFAQEQDYKDRVERVPFQSLKNSGDKRRSGTFCPVSASKSLHFSNCGQILDQRINPSDISGVPKKSSWDMIVDTTSLVNKESRKAMQLLQGLKGTRLIIPRLVIGELERMKKQFTIFRRISEASLALEWIEECMVKSNWWIHIQSSVDEGRLIAPTPPASPQAQFSEESWTSLSPQKFSTEIASPTVEDHILDFALLYRRNKNDGQLVLLSEDVTLKIKCMAEGLLCEPVQEFRESLVNPFSERFLWDNSVPRGQTWSCQDDVVLREKYCRLRKPSKGVASGLKLILLHNSQYALSQWHSVEPAEQF</sequence>
<dbReference type="SUPFAM" id="SSF49879">
    <property type="entry name" value="SMAD/FHA domain"/>
    <property type="match status" value="1"/>
</dbReference>
<dbReference type="ExpressionAtlas" id="I1JD80">
    <property type="expression patterns" value="baseline and differential"/>
</dbReference>
<dbReference type="PANTHER" id="PTHR22593:SF8">
    <property type="entry name" value="FHA DOMAIN-CONTAINING PROTEIN PS1"/>
    <property type="match status" value="1"/>
</dbReference>
<proteinExistence type="predicted"/>
<dbReference type="CDD" id="cd09880">
    <property type="entry name" value="PIN_Smg5-6-like"/>
    <property type="match status" value="1"/>
</dbReference>
<feature type="region of interest" description="Disordered" evidence="1">
    <location>
        <begin position="684"/>
        <end position="705"/>
    </location>
</feature>
<dbReference type="eggNOG" id="KOG1881">
    <property type="taxonomic scope" value="Eukaryota"/>
</dbReference>
<reference evidence="3 4" key="1">
    <citation type="journal article" date="2010" name="Nature">
        <title>Genome sequence of the palaeopolyploid soybean.</title>
        <authorList>
            <person name="Schmutz J."/>
            <person name="Cannon S.B."/>
            <person name="Schlueter J."/>
            <person name="Ma J."/>
            <person name="Mitros T."/>
            <person name="Nelson W."/>
            <person name="Hyten D.L."/>
            <person name="Song Q."/>
            <person name="Thelen J.J."/>
            <person name="Cheng J."/>
            <person name="Xu D."/>
            <person name="Hellsten U."/>
            <person name="May G.D."/>
            <person name="Yu Y."/>
            <person name="Sakurai T."/>
            <person name="Umezawa T."/>
            <person name="Bhattacharyya M.K."/>
            <person name="Sandhu D."/>
            <person name="Valliyodan B."/>
            <person name="Lindquist E."/>
            <person name="Peto M."/>
            <person name="Grant D."/>
            <person name="Shu S."/>
            <person name="Goodstein D."/>
            <person name="Barry K."/>
            <person name="Futrell-Griggs M."/>
            <person name="Abernathy B."/>
            <person name="Du J."/>
            <person name="Tian Z."/>
            <person name="Zhu L."/>
            <person name="Gill N."/>
            <person name="Joshi T."/>
            <person name="Libault M."/>
            <person name="Sethuraman A."/>
            <person name="Zhang X.-C."/>
            <person name="Shinozaki K."/>
            <person name="Nguyen H.T."/>
            <person name="Wing R.A."/>
            <person name="Cregan P."/>
            <person name="Specht J."/>
            <person name="Grimwood J."/>
            <person name="Rokhsar D."/>
            <person name="Stacey G."/>
            <person name="Shoemaker R.C."/>
            <person name="Jackson S.A."/>
        </authorList>
    </citation>
    <scope>NUCLEOTIDE SEQUENCE [LARGE SCALE GENOMIC DNA]</scope>
    <source>
        <strain evidence="4">cv. Williams 82</strain>
        <tissue evidence="3">Callus</tissue>
    </source>
</reference>
<dbReference type="Gene3D" id="2.60.200.20">
    <property type="match status" value="1"/>
</dbReference>
<dbReference type="EnsemblPlants" id="KRH70198">
    <property type="protein sequence ID" value="KRH70198"/>
    <property type="gene ID" value="GLYMA_02G074500"/>
</dbReference>
<dbReference type="PaxDb" id="3847-GLYMA02G08210.1"/>
<feature type="compositionally biased region" description="Polar residues" evidence="1">
    <location>
        <begin position="864"/>
        <end position="875"/>
    </location>
</feature>
<protein>
    <recommendedName>
        <fullName evidence="2">FHA domain-containing protein</fullName>
    </recommendedName>
</protein>
<evidence type="ECO:0000313" key="3">
    <source>
        <dbReference type="EMBL" id="KRH70198.1"/>
    </source>
</evidence>
<evidence type="ECO:0000313" key="4">
    <source>
        <dbReference type="EnsemblPlants" id="KRH70198"/>
    </source>
</evidence>
<dbReference type="Proteomes" id="UP000008827">
    <property type="component" value="Chromosome 2"/>
</dbReference>
<dbReference type="Gramene" id="KRH70198">
    <property type="protein sequence ID" value="KRH70198"/>
    <property type="gene ID" value="GLYMA_02G074500"/>
</dbReference>
<dbReference type="GeneID" id="100793706"/>
<dbReference type="GO" id="GO:0031965">
    <property type="term" value="C:nuclear membrane"/>
    <property type="evidence" value="ECO:0000318"/>
    <property type="project" value="GO_Central"/>
</dbReference>
<dbReference type="InterPro" id="IPR008984">
    <property type="entry name" value="SMAD_FHA_dom_sf"/>
</dbReference>
<dbReference type="EMBL" id="CM000835">
    <property type="protein sequence ID" value="KRH70198.1"/>
    <property type="molecule type" value="Genomic_DNA"/>
</dbReference>
<dbReference type="InterPro" id="IPR002716">
    <property type="entry name" value="PIN_dom"/>
</dbReference>
<dbReference type="SMR" id="I1JD80"/>
<dbReference type="AlphaFoldDB" id="I1JD80"/>
<dbReference type="Pfam" id="PF00498">
    <property type="entry name" value="FHA"/>
    <property type="match status" value="1"/>
</dbReference>